<feature type="transmembrane region" description="Helical" evidence="9">
    <location>
        <begin position="24"/>
        <end position="43"/>
    </location>
</feature>
<dbReference type="InterPro" id="IPR000515">
    <property type="entry name" value="MetI-like"/>
</dbReference>
<feature type="transmembrane region" description="Helical" evidence="9">
    <location>
        <begin position="131"/>
        <end position="149"/>
    </location>
</feature>
<feature type="transmembrane region" description="Helical" evidence="9">
    <location>
        <begin position="187"/>
        <end position="206"/>
    </location>
</feature>
<accession>A0ABP8QMK9</accession>
<keyword evidence="8 9" id="KW-0472">Membrane</keyword>
<evidence type="ECO:0000256" key="5">
    <source>
        <dbReference type="ARBA" id="ARBA00022692"/>
    </source>
</evidence>
<dbReference type="NCBIfam" id="TIGR01726">
    <property type="entry name" value="HEQRo_perm_3TM"/>
    <property type="match status" value="1"/>
</dbReference>
<dbReference type="InterPro" id="IPR010065">
    <property type="entry name" value="AA_ABC_transptr_permease_3TM"/>
</dbReference>
<keyword evidence="5 9" id="KW-0812">Transmembrane</keyword>
<dbReference type="Gene3D" id="1.10.3720.10">
    <property type="entry name" value="MetI-like"/>
    <property type="match status" value="1"/>
</dbReference>
<dbReference type="EMBL" id="BAABFC010000029">
    <property type="protein sequence ID" value="GAA4504390.1"/>
    <property type="molecule type" value="Genomic_DNA"/>
</dbReference>
<evidence type="ECO:0000256" key="1">
    <source>
        <dbReference type="ARBA" id="ARBA00004429"/>
    </source>
</evidence>
<dbReference type="PANTHER" id="PTHR30614">
    <property type="entry name" value="MEMBRANE COMPONENT OF AMINO ACID ABC TRANSPORTER"/>
    <property type="match status" value="1"/>
</dbReference>
<dbReference type="Pfam" id="PF00528">
    <property type="entry name" value="BPD_transp_1"/>
    <property type="match status" value="1"/>
</dbReference>
<keyword evidence="7 9" id="KW-1133">Transmembrane helix</keyword>
<sequence>MNEWMTIWDARDAFFGGFLNTLKLFGISALLGLLLGALLLYLLEGPSNRARQGLGLFIDAMRTIPFLILAYLLYYGLPQGGVRLSADVAGLIALTLYHGAYFCEIFRSQRRVMPKGLIEAAQAHGFRHHLVFLRIILPNVVMTSLPLIGNQLIICLKDTAFLCIITVKEVTAAANGVQATYFIPMKAFLVAIMLYWIISLLIEYAIRWLGRLGKQRGFSHV</sequence>
<evidence type="ECO:0000313" key="12">
    <source>
        <dbReference type="Proteomes" id="UP001501321"/>
    </source>
</evidence>
<keyword evidence="12" id="KW-1185">Reference proteome</keyword>
<dbReference type="Proteomes" id="UP001501321">
    <property type="component" value="Unassembled WGS sequence"/>
</dbReference>
<evidence type="ECO:0000256" key="8">
    <source>
        <dbReference type="ARBA" id="ARBA00023136"/>
    </source>
</evidence>
<evidence type="ECO:0000313" key="11">
    <source>
        <dbReference type="EMBL" id="GAA4504390.1"/>
    </source>
</evidence>
<protein>
    <recommendedName>
        <fullName evidence="10">ABC transmembrane type-1 domain-containing protein</fullName>
    </recommendedName>
</protein>
<evidence type="ECO:0000256" key="6">
    <source>
        <dbReference type="ARBA" id="ARBA00022970"/>
    </source>
</evidence>
<evidence type="ECO:0000256" key="4">
    <source>
        <dbReference type="ARBA" id="ARBA00022475"/>
    </source>
</evidence>
<comment type="caution">
    <text evidence="11">The sequence shown here is derived from an EMBL/GenBank/DDBJ whole genome shotgun (WGS) entry which is preliminary data.</text>
</comment>
<organism evidence="11 12">
    <name type="scientific">Pseudaeromonas paramecii</name>
    <dbReference type="NCBI Taxonomy" id="2138166"/>
    <lineage>
        <taxon>Bacteria</taxon>
        <taxon>Pseudomonadati</taxon>
        <taxon>Pseudomonadota</taxon>
        <taxon>Gammaproteobacteria</taxon>
        <taxon>Aeromonadales</taxon>
        <taxon>Aeromonadaceae</taxon>
        <taxon>Pseudaeromonas</taxon>
    </lineage>
</organism>
<dbReference type="InterPro" id="IPR035906">
    <property type="entry name" value="MetI-like_sf"/>
</dbReference>
<comment type="similarity">
    <text evidence="2">Belongs to the binding-protein-dependent transport system permease family. HisMQ subfamily.</text>
</comment>
<gene>
    <name evidence="11" type="ORF">GCM10023095_32320</name>
</gene>
<evidence type="ECO:0000256" key="7">
    <source>
        <dbReference type="ARBA" id="ARBA00022989"/>
    </source>
</evidence>
<dbReference type="InterPro" id="IPR043429">
    <property type="entry name" value="ArtM/GltK/GlnP/TcyL/YhdX-like"/>
</dbReference>
<reference evidence="12" key="1">
    <citation type="journal article" date="2019" name="Int. J. Syst. Evol. Microbiol.">
        <title>The Global Catalogue of Microorganisms (GCM) 10K type strain sequencing project: providing services to taxonomists for standard genome sequencing and annotation.</title>
        <authorList>
            <consortium name="The Broad Institute Genomics Platform"/>
            <consortium name="The Broad Institute Genome Sequencing Center for Infectious Disease"/>
            <person name="Wu L."/>
            <person name="Ma J."/>
        </authorList>
    </citation>
    <scope>NUCLEOTIDE SEQUENCE [LARGE SCALE GENOMIC DNA]</scope>
    <source>
        <strain evidence="12">JCM 32226</strain>
    </source>
</reference>
<evidence type="ECO:0000259" key="10">
    <source>
        <dbReference type="PROSITE" id="PS50928"/>
    </source>
</evidence>
<dbReference type="PANTHER" id="PTHR30614:SF0">
    <property type="entry name" value="L-CYSTINE TRANSPORT SYSTEM PERMEASE PROTEIN TCYL"/>
    <property type="match status" value="1"/>
</dbReference>
<name>A0ABP8QMK9_9GAMM</name>
<feature type="transmembrane region" description="Helical" evidence="9">
    <location>
        <begin position="55"/>
        <end position="76"/>
    </location>
</feature>
<evidence type="ECO:0000256" key="2">
    <source>
        <dbReference type="ARBA" id="ARBA00010072"/>
    </source>
</evidence>
<dbReference type="RefSeq" id="WP_345015014.1">
    <property type="nucleotide sequence ID" value="NZ_BAABFC010000029.1"/>
</dbReference>
<keyword evidence="6" id="KW-0029">Amino-acid transport</keyword>
<dbReference type="SUPFAM" id="SSF161098">
    <property type="entry name" value="MetI-like"/>
    <property type="match status" value="1"/>
</dbReference>
<evidence type="ECO:0000256" key="9">
    <source>
        <dbReference type="RuleBase" id="RU363032"/>
    </source>
</evidence>
<keyword evidence="4" id="KW-1003">Cell membrane</keyword>
<feature type="transmembrane region" description="Helical" evidence="9">
    <location>
        <begin position="88"/>
        <end position="106"/>
    </location>
</feature>
<proteinExistence type="inferred from homology"/>
<feature type="domain" description="ABC transmembrane type-1" evidence="10">
    <location>
        <begin position="18"/>
        <end position="202"/>
    </location>
</feature>
<comment type="subcellular location">
    <subcellularLocation>
        <location evidence="1">Cell inner membrane</location>
        <topology evidence="1">Multi-pass membrane protein</topology>
    </subcellularLocation>
    <subcellularLocation>
        <location evidence="9">Cell membrane</location>
        <topology evidence="9">Multi-pass membrane protein</topology>
    </subcellularLocation>
</comment>
<dbReference type="CDD" id="cd06261">
    <property type="entry name" value="TM_PBP2"/>
    <property type="match status" value="1"/>
</dbReference>
<evidence type="ECO:0000256" key="3">
    <source>
        <dbReference type="ARBA" id="ARBA00022448"/>
    </source>
</evidence>
<keyword evidence="3 9" id="KW-0813">Transport</keyword>
<dbReference type="PROSITE" id="PS50928">
    <property type="entry name" value="ABC_TM1"/>
    <property type="match status" value="1"/>
</dbReference>